<dbReference type="Gene3D" id="2.60.120.920">
    <property type="match status" value="1"/>
</dbReference>
<evidence type="ECO:0000256" key="6">
    <source>
        <dbReference type="ARBA" id="ARBA00022833"/>
    </source>
</evidence>
<organism evidence="15 16">
    <name type="scientific">Branchiostoma belcheri</name>
    <name type="common">Amphioxus</name>
    <dbReference type="NCBI Taxonomy" id="7741"/>
    <lineage>
        <taxon>Eukaryota</taxon>
        <taxon>Metazoa</taxon>
        <taxon>Chordata</taxon>
        <taxon>Cephalochordata</taxon>
        <taxon>Leptocardii</taxon>
        <taxon>Amphioxiformes</taxon>
        <taxon>Branchiostomatidae</taxon>
        <taxon>Branchiostoma</taxon>
    </lineage>
</organism>
<keyword evidence="4" id="KW-0677">Repeat</keyword>
<evidence type="ECO:0000313" key="16">
    <source>
        <dbReference type="RefSeq" id="XP_019647579.1"/>
    </source>
</evidence>
<keyword evidence="2" id="KW-0963">Cytoplasm</keyword>
<dbReference type="SUPFAM" id="SSF57845">
    <property type="entry name" value="B-box zinc-binding domain"/>
    <property type="match status" value="1"/>
</dbReference>
<dbReference type="InterPro" id="IPR017903">
    <property type="entry name" value="COS_domain"/>
</dbReference>
<dbReference type="InterPro" id="IPR001870">
    <property type="entry name" value="B30.2/SPRY"/>
</dbReference>
<comment type="subcellular location">
    <subcellularLocation>
        <location evidence="1">Cytoplasm</location>
    </subcellularLocation>
</comment>
<dbReference type="InterPro" id="IPR017907">
    <property type="entry name" value="Znf_RING_CS"/>
</dbReference>
<feature type="region of interest" description="Disordered" evidence="9">
    <location>
        <begin position="1"/>
        <end position="27"/>
    </location>
</feature>
<dbReference type="SUPFAM" id="SSF49899">
    <property type="entry name" value="Concanavalin A-like lectins/glucanases"/>
    <property type="match status" value="1"/>
</dbReference>
<dbReference type="Pfam" id="PF13445">
    <property type="entry name" value="zf-RING_UBOX"/>
    <property type="match status" value="1"/>
</dbReference>
<feature type="domain" description="B30.2/SPRY" evidence="12">
    <location>
        <begin position="631"/>
        <end position="823"/>
    </location>
</feature>
<dbReference type="InterPro" id="IPR003877">
    <property type="entry name" value="SPRY_dom"/>
</dbReference>
<evidence type="ECO:0000256" key="5">
    <source>
        <dbReference type="ARBA" id="ARBA00022771"/>
    </source>
</evidence>
<dbReference type="CDD" id="cd13734">
    <property type="entry name" value="SPRY_PRY_C-II"/>
    <property type="match status" value="1"/>
</dbReference>
<proteinExistence type="predicted"/>
<evidence type="ECO:0000256" key="7">
    <source>
        <dbReference type="ARBA" id="ARBA00023054"/>
    </source>
</evidence>
<dbReference type="PROSITE" id="PS51262">
    <property type="entry name" value="COS"/>
    <property type="match status" value="1"/>
</dbReference>
<evidence type="ECO:0000259" key="10">
    <source>
        <dbReference type="PROSITE" id="PS50089"/>
    </source>
</evidence>
<evidence type="ECO:0000256" key="9">
    <source>
        <dbReference type="SAM" id="MobiDB-lite"/>
    </source>
</evidence>
<dbReference type="InterPro" id="IPR013320">
    <property type="entry name" value="ConA-like_dom_sf"/>
</dbReference>
<dbReference type="InterPro" id="IPR050617">
    <property type="entry name" value="E3_ligase_FN3/SPRY"/>
</dbReference>
<dbReference type="PROSITE" id="PS50188">
    <property type="entry name" value="B302_SPRY"/>
    <property type="match status" value="1"/>
</dbReference>
<feature type="compositionally biased region" description="Polar residues" evidence="9">
    <location>
        <begin position="428"/>
        <end position="437"/>
    </location>
</feature>
<feature type="region of interest" description="Disordered" evidence="9">
    <location>
        <begin position="390"/>
        <end position="519"/>
    </location>
</feature>
<protein>
    <submittedName>
        <fullName evidence="16">Tripartite motif-containing protein 55-like</fullName>
    </submittedName>
</protein>
<dbReference type="SMART" id="SM00184">
    <property type="entry name" value="RING"/>
    <property type="match status" value="1"/>
</dbReference>
<dbReference type="InterPro" id="IPR000315">
    <property type="entry name" value="Znf_B-box"/>
</dbReference>
<dbReference type="GO" id="GO:0005737">
    <property type="term" value="C:cytoplasm"/>
    <property type="evidence" value="ECO:0007669"/>
    <property type="project" value="UniProtKB-SubCell"/>
</dbReference>
<dbReference type="Gene3D" id="3.30.160.60">
    <property type="entry name" value="Classic Zinc Finger"/>
    <property type="match status" value="1"/>
</dbReference>
<feature type="compositionally biased region" description="Low complexity" evidence="9">
    <location>
        <begin position="404"/>
        <end position="427"/>
    </location>
</feature>
<dbReference type="InterPro" id="IPR001841">
    <property type="entry name" value="Znf_RING"/>
</dbReference>
<feature type="domain" description="A20-type" evidence="13">
    <location>
        <begin position="354"/>
        <end position="389"/>
    </location>
</feature>
<dbReference type="InterPro" id="IPR043136">
    <property type="entry name" value="B30.2/SPRY_sf"/>
</dbReference>
<dbReference type="InterPro" id="IPR013083">
    <property type="entry name" value="Znf_RING/FYVE/PHD"/>
</dbReference>
<keyword evidence="3" id="KW-0479">Metal-binding</keyword>
<feature type="domain" description="COS" evidence="14">
    <location>
        <begin position="290"/>
        <end position="346"/>
    </location>
</feature>
<keyword evidence="7" id="KW-0175">Coiled coil</keyword>
<dbReference type="PROSITE" id="PS51036">
    <property type="entry name" value="ZF_A20"/>
    <property type="match status" value="1"/>
</dbReference>
<evidence type="ECO:0000259" key="11">
    <source>
        <dbReference type="PROSITE" id="PS50119"/>
    </source>
</evidence>
<dbReference type="PROSITE" id="PS50089">
    <property type="entry name" value="ZF_RING_2"/>
    <property type="match status" value="1"/>
</dbReference>
<dbReference type="Pfam" id="PF00622">
    <property type="entry name" value="SPRY"/>
    <property type="match status" value="1"/>
</dbReference>
<evidence type="ECO:0000259" key="12">
    <source>
        <dbReference type="PROSITE" id="PS50188"/>
    </source>
</evidence>
<evidence type="ECO:0000313" key="15">
    <source>
        <dbReference type="Proteomes" id="UP000515135"/>
    </source>
</evidence>
<evidence type="ECO:0000256" key="1">
    <source>
        <dbReference type="ARBA" id="ARBA00004496"/>
    </source>
</evidence>
<dbReference type="InterPro" id="IPR027370">
    <property type="entry name" value="Znf-RING_euk"/>
</dbReference>
<keyword evidence="6" id="KW-0862">Zinc</keyword>
<name>A0A6P5AN66_BRABE</name>
<sequence length="823" mass="91920">MALSGGPLSATFPPRPRMVRSSGSHLGREKNINKNWGCGKKMESLERDLHCPVCLDVYTKPVLMLPCQHNLCRQCVQNIVYTQDEDDEGYRGGPGRPSAFPCPQCRQCTYLGRRGIDGLKRNILVENIVDSYREVAAQIKKKVVCAEHEDERPSLYCSSHEKAICALCKLVGEHKECEVQELKNVLADKKGMLQGKVQLLEDRSHQLDRFIQENKTLSKSVEDKCSQHKDMVRRETLALFSIISKRQSTLYDKLEVEKEEKLASLSGQVARCEEEKGRVAGLVRDAEVLMKEEEPTRFVEAANEMAERLTLGAESEELTPCVDEEFEHCLVDFKEAQDMLKKLDFVEGASGRTSPDRQPCPGPNCSAYGDSVYNNLCSKCYRVLTAANSGAQTDQDGKKNSQTQDSSGQPSSAAQQSSSQTCPTSPDRQSQWSYNSQSPGGSPARGRGRKNSGGRGPSLSCPLTSGPSPLPFDPEPEPSAASTVTPGRCSRANAAAAAAASRGRNEVLQPQSREEESRDFPVVSAAKLLRLSLVEENLYPGDWRVRRRDLQDQLGGIPNIVEVVAVDRKETAPRHGGTCNDVVWTIVVRWRGRHPRRLVLHRFPGLESNVSLMLADFIEGYCISGVQFQLDWMSALPTIITHIPPKTRVQFQLDWMSAPQCLRLSNYNTTITHMPNRGHQPFGPHHVLADISVNSGRIYWEVFVGNSRGFRVGVTYDRDYPAREFLGGNNYSWALRYDYMCTLDGVIRFQAIHDCREVVVEVDTLPRSLGVLLDYDRGRLSCYNVGRGHIFTFFCSFREPIVPAFDVWKGSINIRTGLPPNSL</sequence>
<dbReference type="Gene3D" id="3.30.40.10">
    <property type="entry name" value="Zinc/RING finger domain, C3HC4 (zinc finger)"/>
    <property type="match status" value="1"/>
</dbReference>
<dbReference type="PANTHER" id="PTHR24099:SF16">
    <property type="entry name" value="E3 UBIQUITIN-PROTEIN LIGASE MIDLINE-1-LIKE ISOFORM X1"/>
    <property type="match status" value="1"/>
</dbReference>
<dbReference type="PANTHER" id="PTHR24099">
    <property type="entry name" value="E3 UBIQUITIN-PROTEIN LIGASE TRIM36-RELATED"/>
    <property type="match status" value="1"/>
</dbReference>
<evidence type="ECO:0000256" key="3">
    <source>
        <dbReference type="ARBA" id="ARBA00022723"/>
    </source>
</evidence>
<feature type="domain" description="B box-type" evidence="11">
    <location>
        <begin position="140"/>
        <end position="182"/>
    </location>
</feature>
<dbReference type="SUPFAM" id="SSF57850">
    <property type="entry name" value="RING/U-box"/>
    <property type="match status" value="1"/>
</dbReference>
<gene>
    <name evidence="16" type="primary">LOC109487919</name>
</gene>
<dbReference type="Proteomes" id="UP000515135">
    <property type="component" value="Unplaced"/>
</dbReference>
<dbReference type="AlphaFoldDB" id="A0A6P5AN66"/>
<evidence type="ECO:0000256" key="2">
    <source>
        <dbReference type="ARBA" id="ARBA00022490"/>
    </source>
</evidence>
<dbReference type="GO" id="GO:0003677">
    <property type="term" value="F:DNA binding"/>
    <property type="evidence" value="ECO:0007669"/>
    <property type="project" value="InterPro"/>
</dbReference>
<dbReference type="OrthoDB" id="9989938at2759"/>
<evidence type="ECO:0000259" key="14">
    <source>
        <dbReference type="PROSITE" id="PS51262"/>
    </source>
</evidence>
<dbReference type="SMART" id="SM00336">
    <property type="entry name" value="BBOX"/>
    <property type="match status" value="1"/>
</dbReference>
<reference evidence="16" key="1">
    <citation type="submission" date="2025-08" db="UniProtKB">
        <authorList>
            <consortium name="RefSeq"/>
        </authorList>
    </citation>
    <scope>IDENTIFICATION</scope>
    <source>
        <tissue evidence="16">Gonad</tissue>
    </source>
</reference>
<accession>A0A6P5AN66</accession>
<dbReference type="Pfam" id="PF00643">
    <property type="entry name" value="zf-B_box"/>
    <property type="match status" value="1"/>
</dbReference>
<dbReference type="PROSITE" id="PS00518">
    <property type="entry name" value="ZF_RING_1"/>
    <property type="match status" value="1"/>
</dbReference>
<dbReference type="GeneID" id="109487919"/>
<keyword evidence="15" id="KW-1185">Reference proteome</keyword>
<dbReference type="InterPro" id="IPR002653">
    <property type="entry name" value="Znf_A20"/>
</dbReference>
<dbReference type="PROSITE" id="PS50119">
    <property type="entry name" value="ZF_BBOX"/>
    <property type="match status" value="1"/>
</dbReference>
<dbReference type="KEGG" id="bbel:109487919"/>
<evidence type="ECO:0000256" key="8">
    <source>
        <dbReference type="PROSITE-ProRule" id="PRU00024"/>
    </source>
</evidence>
<dbReference type="Pfam" id="PF01754">
    <property type="entry name" value="zf-A20"/>
    <property type="match status" value="1"/>
</dbReference>
<evidence type="ECO:0000259" key="13">
    <source>
        <dbReference type="PROSITE" id="PS51036"/>
    </source>
</evidence>
<dbReference type="GO" id="GO:0008270">
    <property type="term" value="F:zinc ion binding"/>
    <property type="evidence" value="ECO:0007669"/>
    <property type="project" value="UniProtKB-KW"/>
</dbReference>
<feature type="domain" description="RING-type" evidence="10">
    <location>
        <begin position="51"/>
        <end position="106"/>
    </location>
</feature>
<dbReference type="SMART" id="SM00449">
    <property type="entry name" value="SPRY"/>
    <property type="match status" value="1"/>
</dbReference>
<keyword evidence="5 8" id="KW-0863">Zinc-finger</keyword>
<dbReference type="RefSeq" id="XP_019647579.1">
    <property type="nucleotide sequence ID" value="XM_019792020.1"/>
</dbReference>
<evidence type="ECO:0000256" key="4">
    <source>
        <dbReference type="ARBA" id="ARBA00022737"/>
    </source>
</evidence>